<dbReference type="PANTHER" id="PTHR33194">
    <property type="entry name" value="ZINC KNUCKLE DOMAINCONTAINING PROTEIN"/>
    <property type="match status" value="1"/>
</dbReference>
<feature type="compositionally biased region" description="Low complexity" evidence="1">
    <location>
        <begin position="277"/>
        <end position="293"/>
    </location>
</feature>
<feature type="compositionally biased region" description="Polar residues" evidence="1">
    <location>
        <begin position="257"/>
        <end position="276"/>
    </location>
</feature>
<evidence type="ECO:0000313" key="3">
    <source>
        <dbReference type="Proteomes" id="UP000007819"/>
    </source>
</evidence>
<feature type="region of interest" description="Disordered" evidence="1">
    <location>
        <begin position="318"/>
        <end position="368"/>
    </location>
</feature>
<feature type="region of interest" description="Disordered" evidence="1">
    <location>
        <begin position="253"/>
        <end position="299"/>
    </location>
</feature>
<feature type="compositionally biased region" description="Polar residues" evidence="1">
    <location>
        <begin position="339"/>
        <end position="368"/>
    </location>
</feature>
<accession>A0A8R2NVQ7</accession>
<reference evidence="2" key="2">
    <citation type="submission" date="2022-06" db="UniProtKB">
        <authorList>
            <consortium name="EnsemblMetazoa"/>
        </authorList>
    </citation>
    <scope>IDENTIFICATION</scope>
</reference>
<proteinExistence type="predicted"/>
<sequence>MSKPIFFKPEFYSGEPDECVNEFIENYNLISVANEWSDDKKIMYLPIYLKKSAKAFYQNYIINNPTPTWSHFELALKEYFISPGRTRMLKAKLTNRKLKLTETVSQFLADFQLLAHKVNPKMTDTEKIDLILEALPPDFYNPVALMNNNTLSDLQKNLRKVESAKATINERNNTHNFDALKAEIESLNQKLVEQNAFVANQLSYNNNGYTNNNRNNFKRYNYNNNNNNKYQNYNTNRERNFNDSNNFKNNKFDRNNYYQSNGNFNGKQHFNNRQFAGNQNRNTGFKNNNNFQQPHTMNNVNKSKFYNSLHQNYDNKKFNYSNQHFKPDNNMNNHNQSNHLPENTNQGPYSGQNNDPSNKKTFNNQKNI</sequence>
<organism evidence="2 3">
    <name type="scientific">Acyrthosiphon pisum</name>
    <name type="common">Pea aphid</name>
    <dbReference type="NCBI Taxonomy" id="7029"/>
    <lineage>
        <taxon>Eukaryota</taxon>
        <taxon>Metazoa</taxon>
        <taxon>Ecdysozoa</taxon>
        <taxon>Arthropoda</taxon>
        <taxon>Hexapoda</taxon>
        <taxon>Insecta</taxon>
        <taxon>Pterygota</taxon>
        <taxon>Neoptera</taxon>
        <taxon>Paraneoptera</taxon>
        <taxon>Hemiptera</taxon>
        <taxon>Sternorrhyncha</taxon>
        <taxon>Aphidomorpha</taxon>
        <taxon>Aphidoidea</taxon>
        <taxon>Aphididae</taxon>
        <taxon>Macrosiphini</taxon>
        <taxon>Acyrthosiphon</taxon>
    </lineage>
</organism>
<dbReference type="Proteomes" id="UP000007819">
    <property type="component" value="Unassembled WGS sequence"/>
</dbReference>
<dbReference type="EnsemblMetazoa" id="XM_029492121.1">
    <property type="protein sequence ID" value="XP_029347981.1"/>
    <property type="gene ID" value="LOC115034727"/>
</dbReference>
<feature type="compositionally biased region" description="Low complexity" evidence="1">
    <location>
        <begin position="329"/>
        <end position="338"/>
    </location>
</feature>
<evidence type="ECO:0000256" key="1">
    <source>
        <dbReference type="SAM" id="MobiDB-lite"/>
    </source>
</evidence>
<dbReference type="OrthoDB" id="6622160at2759"/>
<dbReference type="AlphaFoldDB" id="A0A8R2NVQ7"/>
<dbReference type="PANTHER" id="PTHR33194:SF4">
    <property type="entry name" value="CCHC-TYPE DOMAIN-CONTAINING PROTEIN"/>
    <property type="match status" value="1"/>
</dbReference>
<keyword evidence="3" id="KW-1185">Reference proteome</keyword>
<protein>
    <recommendedName>
        <fullName evidence="4">Retrotransposon gag domain-containing protein</fullName>
    </recommendedName>
</protein>
<evidence type="ECO:0008006" key="4">
    <source>
        <dbReference type="Google" id="ProtNLM"/>
    </source>
</evidence>
<dbReference type="KEGG" id="api:115034727"/>
<name>A0A8R2NVQ7_ACYPI</name>
<evidence type="ECO:0000313" key="2">
    <source>
        <dbReference type="EnsemblMetazoa" id="XP_029347981.1"/>
    </source>
</evidence>
<dbReference type="RefSeq" id="XP_029347981.1">
    <property type="nucleotide sequence ID" value="XM_029492121.1"/>
</dbReference>
<reference evidence="3" key="1">
    <citation type="submission" date="2010-06" db="EMBL/GenBank/DDBJ databases">
        <authorList>
            <person name="Jiang H."/>
            <person name="Abraham K."/>
            <person name="Ali S."/>
            <person name="Alsbrooks S.L."/>
            <person name="Anim B.N."/>
            <person name="Anosike U.S."/>
            <person name="Attaway T."/>
            <person name="Bandaranaike D.P."/>
            <person name="Battles P.K."/>
            <person name="Bell S.N."/>
            <person name="Bell A.V."/>
            <person name="Beltran B."/>
            <person name="Bickham C."/>
            <person name="Bustamante Y."/>
            <person name="Caleb T."/>
            <person name="Canada A."/>
            <person name="Cardenas V."/>
            <person name="Carter K."/>
            <person name="Chacko J."/>
            <person name="Chandrabose M.N."/>
            <person name="Chavez D."/>
            <person name="Chavez A."/>
            <person name="Chen L."/>
            <person name="Chu H.-S."/>
            <person name="Claassen K.J."/>
            <person name="Cockrell R."/>
            <person name="Collins M."/>
            <person name="Cooper J.A."/>
            <person name="Cree A."/>
            <person name="Curry S.M."/>
            <person name="Da Y."/>
            <person name="Dao M.D."/>
            <person name="Das B."/>
            <person name="Davila M.-L."/>
            <person name="Davy-Carroll L."/>
            <person name="Denson S."/>
            <person name="Dinh H."/>
            <person name="Ebong V.E."/>
            <person name="Edwards J.R."/>
            <person name="Egan A."/>
            <person name="El-Daye J."/>
            <person name="Escobedo L."/>
            <person name="Fernandez S."/>
            <person name="Fernando P.R."/>
            <person name="Flagg N."/>
            <person name="Forbes L.D."/>
            <person name="Fowler R.G."/>
            <person name="Fu Q."/>
            <person name="Gabisi R.A."/>
            <person name="Ganer J."/>
            <person name="Garbino Pronczuk A."/>
            <person name="Garcia R.M."/>
            <person name="Garner T."/>
            <person name="Garrett T.E."/>
            <person name="Gonzalez D.A."/>
            <person name="Hamid H."/>
            <person name="Hawkins E.S."/>
            <person name="Hirani K."/>
            <person name="Hogues M.E."/>
            <person name="Hollins B."/>
            <person name="Hsiao C.-H."/>
            <person name="Jabil R."/>
            <person name="James M.L."/>
            <person name="Jhangiani S.N."/>
            <person name="Johnson B."/>
            <person name="Johnson Q."/>
            <person name="Joshi V."/>
            <person name="Kalu J.B."/>
            <person name="Kam C."/>
            <person name="Kashfia A."/>
            <person name="Keebler J."/>
            <person name="Kisamo H."/>
            <person name="Kovar C.L."/>
            <person name="Lago L.A."/>
            <person name="Lai C.-Y."/>
            <person name="Laidlaw J."/>
            <person name="Lara F."/>
            <person name="Le T.-K."/>
            <person name="Lee S.L."/>
            <person name="Legall F.H."/>
            <person name="Lemon S.J."/>
            <person name="Lewis L.R."/>
            <person name="Li B."/>
            <person name="Liu Y."/>
            <person name="Liu Y.-S."/>
            <person name="Lopez J."/>
            <person name="Lozado R.J."/>
            <person name="Lu J."/>
            <person name="Madu R.C."/>
            <person name="Maheshwari M."/>
            <person name="Maheshwari R."/>
            <person name="Malloy K."/>
            <person name="Martinez E."/>
            <person name="Mathew T."/>
            <person name="Mercado I.C."/>
            <person name="Mercado C."/>
            <person name="Meyer B."/>
            <person name="Montgomery K."/>
            <person name="Morgan M.B."/>
            <person name="Munidasa M."/>
            <person name="Nazareth L.V."/>
            <person name="Nelson J."/>
            <person name="Ng B.M."/>
            <person name="Nguyen N.B."/>
            <person name="Nguyen P.Q."/>
            <person name="Nguyen T."/>
            <person name="Obregon M."/>
            <person name="Okwuonu G.O."/>
            <person name="Onwere C.G."/>
            <person name="Orozco G."/>
            <person name="Parra A."/>
            <person name="Patel S."/>
            <person name="Patil S."/>
            <person name="Perez A."/>
            <person name="Perez Y."/>
            <person name="Pham C."/>
            <person name="Primus E.L."/>
            <person name="Pu L.-L."/>
            <person name="Puazo M."/>
            <person name="Qin X."/>
            <person name="Quiroz J.B."/>
            <person name="Reese J."/>
            <person name="Richards S."/>
            <person name="Rives C.M."/>
            <person name="Robberts R."/>
            <person name="Ruiz S.J."/>
            <person name="Ruiz M.J."/>
            <person name="Santibanez J."/>
            <person name="Schneider B.W."/>
            <person name="Sisson I."/>
            <person name="Smith M."/>
            <person name="Sodergren E."/>
            <person name="Song X.-Z."/>
            <person name="Song B.B."/>
            <person name="Summersgill H."/>
            <person name="Thelus R."/>
            <person name="Thornton R.D."/>
            <person name="Trejos Z.Y."/>
            <person name="Usmani K."/>
            <person name="Vattathil S."/>
            <person name="Villasana D."/>
            <person name="Walker D.L."/>
            <person name="Wang S."/>
            <person name="Wang K."/>
            <person name="White C.S."/>
            <person name="Williams A.C."/>
            <person name="Williamson J."/>
            <person name="Wilson K."/>
            <person name="Woghiren I.O."/>
            <person name="Woodworth J.R."/>
            <person name="Worley K.C."/>
            <person name="Wright R.A."/>
            <person name="Wu W."/>
            <person name="Young L."/>
            <person name="Zhang L."/>
            <person name="Zhang J."/>
            <person name="Zhu Y."/>
            <person name="Muzny D.M."/>
            <person name="Weinstock G."/>
            <person name="Gibbs R.A."/>
        </authorList>
    </citation>
    <scope>NUCLEOTIDE SEQUENCE [LARGE SCALE GENOMIC DNA]</scope>
    <source>
        <strain evidence="3">LSR1</strain>
    </source>
</reference>
<dbReference type="GeneID" id="115034727"/>